<feature type="transmembrane region" description="Helical" evidence="1">
    <location>
        <begin position="67"/>
        <end position="91"/>
    </location>
</feature>
<dbReference type="OrthoDB" id="293659at2157"/>
<evidence type="ECO:0000313" key="3">
    <source>
        <dbReference type="Proteomes" id="UP000823588"/>
    </source>
</evidence>
<evidence type="ECO:0000256" key="1">
    <source>
        <dbReference type="SAM" id="Phobius"/>
    </source>
</evidence>
<feature type="transmembrane region" description="Helical" evidence="1">
    <location>
        <begin position="112"/>
        <end position="141"/>
    </location>
</feature>
<feature type="transmembrane region" description="Helical" evidence="1">
    <location>
        <begin position="244"/>
        <end position="271"/>
    </location>
</feature>
<feature type="transmembrane region" description="Helical" evidence="1">
    <location>
        <begin position="28"/>
        <end position="55"/>
    </location>
</feature>
<dbReference type="RefSeq" id="WP_209484463.1">
    <property type="nucleotide sequence ID" value="NZ_JAGGKQ010000007.1"/>
</dbReference>
<feature type="transmembrane region" description="Helical" evidence="1">
    <location>
        <begin position="424"/>
        <end position="449"/>
    </location>
</feature>
<feature type="transmembrane region" description="Helical" evidence="1">
    <location>
        <begin position="190"/>
        <end position="212"/>
    </location>
</feature>
<protein>
    <submittedName>
        <fullName evidence="2">Uncharacterized protein</fullName>
    </submittedName>
</protein>
<organism evidence="2 3">
    <name type="scientific">Halorubrum alkaliphilum</name>
    <dbReference type="NCBI Taxonomy" id="261290"/>
    <lineage>
        <taxon>Archaea</taxon>
        <taxon>Methanobacteriati</taxon>
        <taxon>Methanobacteriota</taxon>
        <taxon>Stenosarchaea group</taxon>
        <taxon>Halobacteria</taxon>
        <taxon>Halobacteriales</taxon>
        <taxon>Haloferacaceae</taxon>
        <taxon>Halorubrum</taxon>
    </lineage>
</organism>
<sequence>MTGVSRAHVVLIAGTELRRRWRSIRDNTAQMLAFAFVGLLLLPFSLAGVFGAYLLGGVAAESEADTVLDVAGMVAVYAWIFVVGFGGYRAYAVALRPDNVDGLLTTVSHREVIGGLALAELLLWAAFVLTAGVAAAVAFGIGAGSPFMVPFVGATLVCILTTGLLGGFLLALAVRNTGVRSVLLTRLRTLFFVLLGVAYFWVAFTGAFVSVLDPLYRVFAPTPLGWLGDLAVLGLGVGASPLRAVGAVAFVGGFVVVAVPAIHRLAAWLWYADGVHIDHSVERETETGRSSRLSGLLPAPVLGVVAADWKRARRSPLSLSFALYPLIVLAGPITTAVQTGSIGTGLPLWLLLCGAWIAGSLFALNVLGHEGAVLPSTLLAADGGRSLVVGHVIAGALLVAPLTVVATVVTGVASPHSLPMVASLALSAVVLSVATGAIATGIGVAFPRFEAVSVSRSTKAVVPSTIAFAVYSVVVAVVSLPTLLAHSGFVGGALAEWFGVSRLAIGVVGSGTAAVVAVGVGVVSASVALDRLDGYRMG</sequence>
<evidence type="ECO:0000313" key="2">
    <source>
        <dbReference type="EMBL" id="MBP1922387.1"/>
    </source>
</evidence>
<dbReference type="Proteomes" id="UP000823588">
    <property type="component" value="Unassembled WGS sequence"/>
</dbReference>
<proteinExistence type="predicted"/>
<keyword evidence="1" id="KW-0472">Membrane</keyword>
<keyword evidence="3" id="KW-1185">Reference proteome</keyword>
<feature type="transmembrane region" description="Helical" evidence="1">
    <location>
        <begin position="348"/>
        <end position="367"/>
    </location>
</feature>
<feature type="transmembrane region" description="Helical" evidence="1">
    <location>
        <begin position="321"/>
        <end position="342"/>
    </location>
</feature>
<feature type="transmembrane region" description="Helical" evidence="1">
    <location>
        <begin position="388"/>
        <end position="412"/>
    </location>
</feature>
<feature type="transmembrane region" description="Helical" evidence="1">
    <location>
        <begin position="461"/>
        <end position="483"/>
    </location>
</feature>
<accession>A0A8T4GF79</accession>
<feature type="transmembrane region" description="Helical" evidence="1">
    <location>
        <begin position="147"/>
        <end position="170"/>
    </location>
</feature>
<dbReference type="EMBL" id="JAGGKQ010000007">
    <property type="protein sequence ID" value="MBP1922387.1"/>
    <property type="molecule type" value="Genomic_DNA"/>
</dbReference>
<keyword evidence="1" id="KW-0812">Transmembrane</keyword>
<keyword evidence="1" id="KW-1133">Transmembrane helix</keyword>
<name>A0A8T4GF79_9EURY</name>
<gene>
    <name evidence="2" type="ORF">J2751_001395</name>
</gene>
<dbReference type="AlphaFoldDB" id="A0A8T4GF79"/>
<comment type="caution">
    <text evidence="2">The sequence shown here is derived from an EMBL/GenBank/DDBJ whole genome shotgun (WGS) entry which is preliminary data.</text>
</comment>
<reference evidence="2" key="1">
    <citation type="submission" date="2021-03" db="EMBL/GenBank/DDBJ databases">
        <title>Genomic Encyclopedia of Type Strains, Phase IV (KMG-IV): sequencing the most valuable type-strain genomes for metagenomic binning, comparative biology and taxonomic classification.</title>
        <authorList>
            <person name="Goeker M."/>
        </authorList>
    </citation>
    <scope>NUCLEOTIDE SEQUENCE</scope>
    <source>
        <strain evidence="2">DSM 23564</strain>
    </source>
</reference>
<feature type="transmembrane region" description="Helical" evidence="1">
    <location>
        <begin position="503"/>
        <end position="529"/>
    </location>
</feature>